<protein>
    <submittedName>
        <fullName evidence="2">Uncharacterized protein</fullName>
    </submittedName>
</protein>
<evidence type="ECO:0000313" key="3">
    <source>
        <dbReference type="Proteomes" id="UP001597187"/>
    </source>
</evidence>
<accession>A0ABD6AYU8</accession>
<keyword evidence="3" id="KW-1185">Reference proteome</keyword>
<sequence>MLVYLHQYREDDAKETVRSDGDVDPDRDSSDYFDVDGLETDTWERVDVDGETLLRKAVSYDDVTAVSVPQDYPDEDGLPGAMVQLRTAGGETEYVDHAVVIEVQDATPE</sequence>
<feature type="region of interest" description="Disordered" evidence="1">
    <location>
        <begin position="13"/>
        <end position="35"/>
    </location>
</feature>
<proteinExistence type="predicted"/>
<evidence type="ECO:0000313" key="2">
    <source>
        <dbReference type="EMBL" id="MFD1514606.1"/>
    </source>
</evidence>
<dbReference type="AlphaFoldDB" id="A0ABD6AYU8"/>
<dbReference type="EMBL" id="JBHUDC010000008">
    <property type="protein sequence ID" value="MFD1514606.1"/>
    <property type="molecule type" value="Genomic_DNA"/>
</dbReference>
<feature type="compositionally biased region" description="Basic and acidic residues" evidence="1">
    <location>
        <begin position="13"/>
        <end position="30"/>
    </location>
</feature>
<evidence type="ECO:0000256" key="1">
    <source>
        <dbReference type="SAM" id="MobiDB-lite"/>
    </source>
</evidence>
<comment type="caution">
    <text evidence="2">The sequence shown here is derived from an EMBL/GenBank/DDBJ whole genome shotgun (WGS) entry which is preliminary data.</text>
</comment>
<dbReference type="RefSeq" id="WP_250874548.1">
    <property type="nucleotide sequence ID" value="NZ_JALXFV010000008.1"/>
</dbReference>
<name>A0ABD6AYU8_9EURY</name>
<organism evidence="2 3">
    <name type="scientific">Halomarina rubra</name>
    <dbReference type="NCBI Taxonomy" id="2071873"/>
    <lineage>
        <taxon>Archaea</taxon>
        <taxon>Methanobacteriati</taxon>
        <taxon>Methanobacteriota</taxon>
        <taxon>Stenosarchaea group</taxon>
        <taxon>Halobacteria</taxon>
        <taxon>Halobacteriales</taxon>
        <taxon>Natronomonadaceae</taxon>
        <taxon>Halomarina</taxon>
    </lineage>
</organism>
<gene>
    <name evidence="2" type="ORF">ACFSBT_15095</name>
</gene>
<reference evidence="2 3" key="1">
    <citation type="journal article" date="2019" name="Int. J. Syst. Evol. Microbiol.">
        <title>The Global Catalogue of Microorganisms (GCM) 10K type strain sequencing project: providing services to taxonomists for standard genome sequencing and annotation.</title>
        <authorList>
            <consortium name="The Broad Institute Genomics Platform"/>
            <consortium name="The Broad Institute Genome Sequencing Center for Infectious Disease"/>
            <person name="Wu L."/>
            <person name="Ma J."/>
        </authorList>
    </citation>
    <scope>NUCLEOTIDE SEQUENCE [LARGE SCALE GENOMIC DNA]</scope>
    <source>
        <strain evidence="2 3">CGMCC 1.12563</strain>
    </source>
</reference>
<dbReference type="Proteomes" id="UP001597187">
    <property type="component" value="Unassembled WGS sequence"/>
</dbReference>